<name>A0A0L1IDH3_PLAFA</name>
<feature type="transmembrane region" description="Helical" evidence="1">
    <location>
        <begin position="775"/>
        <end position="796"/>
    </location>
</feature>
<proteinExistence type="predicted"/>
<gene>
    <name evidence="2" type="ORF">PFMG_03468</name>
</gene>
<keyword evidence="1" id="KW-0812">Transmembrane</keyword>
<accession>A0A0L1IDH3</accession>
<dbReference type="InterPro" id="IPR053336">
    <property type="entry name" value="Rhoptry_Surface_Assoc"/>
</dbReference>
<dbReference type="EMBL" id="GG665281">
    <property type="protein sequence ID" value="KNG77270.1"/>
    <property type="molecule type" value="Genomic_DNA"/>
</dbReference>
<dbReference type="PANTHER" id="PTHR37320:SF1">
    <property type="entry name" value="RHOPTRY SURFACE PROTEIN CERLI2"/>
    <property type="match status" value="1"/>
</dbReference>
<dbReference type="Proteomes" id="UP000054562">
    <property type="component" value="Unassembled WGS sequence"/>
</dbReference>
<dbReference type="AlphaFoldDB" id="A0A0L1IDH3"/>
<keyword evidence="1" id="KW-0472">Membrane</keyword>
<reference evidence="3" key="1">
    <citation type="submission" date="2015-07" db="EMBL/GenBank/DDBJ databases">
        <title>Annotation of Plasmodium falciparum IGH-CR14.</title>
        <authorList>
            <consortium name="The Broad Institute Genome Sequencing Platform"/>
            <person name="Volkman S.K."/>
            <person name="Neafsey D.E."/>
            <person name="Dash A.P."/>
            <person name="Chitnis C.E."/>
            <person name="Hartl D.L."/>
            <person name="Young S.K."/>
            <person name="Zeng Q."/>
            <person name="Koehrsen M."/>
            <person name="Alvarado L."/>
            <person name="Berlin A."/>
            <person name="Borenstein D."/>
            <person name="Chapman S.B."/>
            <person name="Chen Z."/>
            <person name="Engels R."/>
            <person name="Freedman E."/>
            <person name="Gellesch M."/>
            <person name="Goldberg J."/>
            <person name="Griggs A."/>
            <person name="Gujja S."/>
            <person name="Heilman E.R."/>
            <person name="Heiman D.I."/>
            <person name="Howarth C."/>
            <person name="Jen D."/>
            <person name="Larson L."/>
            <person name="Mehta T."/>
            <person name="Neiman D."/>
            <person name="Park D."/>
            <person name="Pearson M."/>
            <person name="Roberts A."/>
            <person name="Saif S."/>
            <person name="Shea T."/>
            <person name="Shenoy N."/>
            <person name="Sisk P."/>
            <person name="Stolte C."/>
            <person name="Sykes S."/>
            <person name="Walk T."/>
            <person name="White J."/>
            <person name="Yandava C."/>
            <person name="Haas B."/>
            <person name="Henn M.R."/>
            <person name="Nusbaum C."/>
            <person name="Birren B."/>
        </authorList>
    </citation>
    <scope>NUCLEOTIDE SEQUENCE [LARGE SCALE GENOMIC DNA]</scope>
    <source>
        <strain evidence="3">IGH-CR14</strain>
    </source>
</reference>
<evidence type="ECO:0000313" key="3">
    <source>
        <dbReference type="Proteomes" id="UP000054562"/>
    </source>
</evidence>
<sequence length="1266" mass="153215">MKIFLTKIVENAFKRYDEKKIKQLFHFINHTKEKCNIHIKQEDVVHVISKYGIYINLLENYYLTRNITNDNIYDSKSFYNKCKEENFINFMDIKTNQFINININDKHNIYHKNHTLYNHYYHGKQKKKKILIDPYHNYHIINIKKFLYYSKLYFNSFFHMYFKSILKETQSNKRNIKNDIYLFHSLCLLNYKEQKQISKYIFETMITNIIETNQYYLNHKRDIKPNTNNTKHLFNDGHPLCSNTLVELVTVINKHIDKMEMWGININIVQLLCLHLYNYVFHSTFFIINWKHGEMERETNGQMENDKLKFCQVKSDKLKICQLKNDKLNNVQVKSDKLNNVQVKNDTLNNVQVKNDKLNNVQVKNDKLNNVQVKSDKLNNVQVKSDKLNNVQVKNDTLNNVQVKNDKLNNVQVKSDKLNNVQVKSDKLNNVQVKNDTLNNVQVKNDKLNNVQVKNDKLNNVQVKNDKLNNVQVKNDKLKICQVKFFQSKSDVEENVHVHDCTPYDSSFLGNLSNVEIQINNDEETKEININELKLFYNCTFMDISNFVSIVYFLKKYYNNAFFVRNKKWKHPIEGDHLMSLIDKRIVYIYSHIYVCNYPLSYLKRCIEWNCLKDKVKEKVGIEDNLDKTFNFINYNNIENKLIKKNNFLFFHKKEILYYYNNIYSDITYSLYSNTHLLMLKIYISDFDKLLKDTFQKKFVLFQYNMMIIINFVKFLCTICLRQNDDMFCHFNKIIYYHISYCKSLICLKKQNDKYNHINDMMSVYYQFFEFLLKYYITFLCTNNLTFLLSFFSDLFRQKGNKIKELKCVVLINEEIINRMKRNSLYMSYHKWDDESVLIVDTICDNKLYMDKLYVDKLYVDKLCQFYNKELYSDSYKKPFGMNSLNGRLKNKIINKRHVYNICNSYIQLEYYDERFIRLVSAYTKLNLVKLNNKDITAVVYFFYKMKYKNIEIAGNIMTHIEKTFIQYNMNEIYIILKYYFELYNFLKKNISNILSHVFFYIFSCYYIDKFILLDDHYLLCPTDKEDIKKKKEKNEKEDILKRSHFLQHHNMNISHYIKELRNLFSSLNYKIHILYNEEIKSIEIQNNDNINYEINEKQINKILLNILMKGEKNKEGQTNIFHYQIYKDKNFVKSILNILLLISKYKMKKQYMLYDMSYLTFIKQDKYNNMLHLYDWASLITSHCKIRYNPPYVEKYILIFYNILTKQDKKITQDIKNNDPNNNYDKHYCTEQMVRLINSLCCHLKNMNLKNKVLIYNLLDKKKKK</sequence>
<dbReference type="Gene3D" id="2.160.20.80">
    <property type="entry name" value="E3 ubiquitin-protein ligase SopA"/>
    <property type="match status" value="1"/>
</dbReference>
<protein>
    <submittedName>
        <fullName evidence="2">Glutamyl-tRNA(Gln) amidotransferase subunit B</fullName>
    </submittedName>
</protein>
<keyword evidence="1" id="KW-1133">Transmembrane helix</keyword>
<dbReference type="OrthoDB" id="386230at2759"/>
<feature type="transmembrane region" description="Helical" evidence="1">
    <location>
        <begin position="699"/>
        <end position="721"/>
    </location>
</feature>
<reference evidence="3" key="2">
    <citation type="submission" date="2015-07" db="EMBL/GenBank/DDBJ databases">
        <title>The genome sequence of Plasmodium falciparum IGH-CR14.</title>
        <authorList>
            <consortium name="The Broad Institute Genome Sequencing Platform"/>
            <person name="Volkman S.K."/>
            <person name="Neafsey D.E."/>
            <person name="Dash A.P."/>
            <person name="Chitnis C.E."/>
            <person name="Hartl D.L."/>
            <person name="Young S.K."/>
            <person name="Kodira C.D."/>
            <person name="Zeng Q."/>
            <person name="Koehrsen M."/>
            <person name="Godfrey P."/>
            <person name="Alvarado L."/>
            <person name="Berlin A."/>
            <person name="Borenstein D."/>
            <person name="Chen Z."/>
            <person name="Engels R."/>
            <person name="Freedman E."/>
            <person name="Gellesch M."/>
            <person name="Goldberg J."/>
            <person name="Griggs A."/>
            <person name="Gujja S."/>
            <person name="Heiman D."/>
            <person name="Hepburn T."/>
            <person name="Howarth C."/>
            <person name="Jen D."/>
            <person name="Larson L."/>
            <person name="Lewis B."/>
            <person name="Mehta T."/>
            <person name="Park D."/>
            <person name="Pearson M."/>
            <person name="Roberts A."/>
            <person name="Saif S."/>
            <person name="Shea T."/>
            <person name="Shenoy N."/>
            <person name="Sisk P."/>
            <person name="Stolte C."/>
            <person name="Sykes S."/>
            <person name="Walk T."/>
            <person name="White J."/>
            <person name="Yandava C."/>
            <person name="Wirth D.F."/>
            <person name="Nusbaum C."/>
            <person name="Birren B."/>
        </authorList>
    </citation>
    <scope>NUCLEOTIDE SEQUENCE [LARGE SCALE GENOMIC DNA]</scope>
    <source>
        <strain evidence="3">IGH-CR14</strain>
    </source>
</reference>
<dbReference type="GO" id="GO:0016740">
    <property type="term" value="F:transferase activity"/>
    <property type="evidence" value="ECO:0007669"/>
    <property type="project" value="UniProtKB-KW"/>
</dbReference>
<organism evidence="2 3">
    <name type="scientific">Plasmodium falciparum IGH-CR14</name>
    <dbReference type="NCBI Taxonomy" id="580059"/>
    <lineage>
        <taxon>Eukaryota</taxon>
        <taxon>Sar</taxon>
        <taxon>Alveolata</taxon>
        <taxon>Apicomplexa</taxon>
        <taxon>Aconoidasida</taxon>
        <taxon>Haemosporida</taxon>
        <taxon>Plasmodiidae</taxon>
        <taxon>Plasmodium</taxon>
        <taxon>Plasmodium (Laverania)</taxon>
    </lineage>
</organism>
<evidence type="ECO:0000256" key="1">
    <source>
        <dbReference type="SAM" id="Phobius"/>
    </source>
</evidence>
<evidence type="ECO:0000313" key="2">
    <source>
        <dbReference type="EMBL" id="KNG77270.1"/>
    </source>
</evidence>
<dbReference type="PANTHER" id="PTHR37320">
    <property type="entry name" value="AG-1 BLOOD STAGE MEMBRANE PROTEIN HOMOLOGUE"/>
    <property type="match status" value="1"/>
</dbReference>
<dbReference type="SUPFAM" id="SSF141571">
    <property type="entry name" value="Pentapeptide repeat-like"/>
    <property type="match status" value="1"/>
</dbReference>